<dbReference type="EMBL" id="WNXD01000002">
    <property type="protein sequence ID" value="MBB2146099.1"/>
    <property type="molecule type" value="Genomic_DNA"/>
</dbReference>
<dbReference type="InterPro" id="IPR002469">
    <property type="entry name" value="Peptidase_S9B_N"/>
</dbReference>
<dbReference type="SUPFAM" id="SSF53474">
    <property type="entry name" value="alpha/beta-Hydrolases"/>
    <property type="match status" value="1"/>
</dbReference>
<reference evidence="4" key="1">
    <citation type="submission" date="2019-11" db="EMBL/GenBank/DDBJ databases">
        <title>Description of Pedobacter sp. LMG 31464T.</title>
        <authorList>
            <person name="Carlier A."/>
            <person name="Qi S."/>
            <person name="Vandamme P."/>
        </authorList>
    </citation>
    <scope>NUCLEOTIDE SEQUENCE</scope>
    <source>
        <strain evidence="4">LMG 31464</strain>
    </source>
</reference>
<feature type="chain" id="PRO_5038023585" evidence="1">
    <location>
        <begin position="20"/>
        <end position="715"/>
    </location>
</feature>
<proteinExistence type="predicted"/>
<dbReference type="Gene3D" id="2.140.10.30">
    <property type="entry name" value="Dipeptidylpeptidase IV, N-terminal domain"/>
    <property type="match status" value="1"/>
</dbReference>
<comment type="caution">
    <text evidence="4">The sequence shown here is derived from an EMBL/GenBank/DDBJ whole genome shotgun (WGS) entry which is preliminary data.</text>
</comment>
<evidence type="ECO:0000256" key="1">
    <source>
        <dbReference type="SAM" id="SignalP"/>
    </source>
</evidence>
<feature type="domain" description="Peptidase S9 prolyl oligopeptidase catalytic" evidence="2">
    <location>
        <begin position="504"/>
        <end position="696"/>
    </location>
</feature>
<dbReference type="InterPro" id="IPR001375">
    <property type="entry name" value="Peptidase_S9_cat"/>
</dbReference>
<feature type="signal peptide" evidence="1">
    <location>
        <begin position="1"/>
        <end position="19"/>
    </location>
</feature>
<dbReference type="Pfam" id="PF00326">
    <property type="entry name" value="Peptidase_S9"/>
    <property type="match status" value="1"/>
</dbReference>
<dbReference type="InterPro" id="IPR050278">
    <property type="entry name" value="Serine_Prot_S9B/DPPIV"/>
</dbReference>
<keyword evidence="5" id="KW-1185">Reference proteome</keyword>
<organism evidence="4 5">
    <name type="scientific">Pedobacter planticolens</name>
    <dbReference type="NCBI Taxonomy" id="2679964"/>
    <lineage>
        <taxon>Bacteria</taxon>
        <taxon>Pseudomonadati</taxon>
        <taxon>Bacteroidota</taxon>
        <taxon>Sphingobacteriia</taxon>
        <taxon>Sphingobacteriales</taxon>
        <taxon>Sphingobacteriaceae</taxon>
        <taxon>Pedobacter</taxon>
    </lineage>
</organism>
<dbReference type="RefSeq" id="WP_182922771.1">
    <property type="nucleotide sequence ID" value="NZ_WNXD01000002.1"/>
</dbReference>
<evidence type="ECO:0000259" key="3">
    <source>
        <dbReference type="Pfam" id="PF00930"/>
    </source>
</evidence>
<dbReference type="PANTHER" id="PTHR11731">
    <property type="entry name" value="PROTEASE FAMILY S9B,C DIPEPTIDYL-PEPTIDASE IV-RELATED"/>
    <property type="match status" value="1"/>
</dbReference>
<protein>
    <submittedName>
        <fullName evidence="4">Prolyl oligopeptidase family serine peptidase</fullName>
    </submittedName>
</protein>
<evidence type="ECO:0000313" key="4">
    <source>
        <dbReference type="EMBL" id="MBB2146099.1"/>
    </source>
</evidence>
<accession>A0A923IWE6</accession>
<evidence type="ECO:0000313" key="5">
    <source>
        <dbReference type="Proteomes" id="UP000601055"/>
    </source>
</evidence>
<dbReference type="Proteomes" id="UP000601055">
    <property type="component" value="Unassembled WGS sequence"/>
</dbReference>
<dbReference type="SUPFAM" id="SSF82171">
    <property type="entry name" value="DPP6 N-terminal domain-like"/>
    <property type="match status" value="1"/>
</dbReference>
<dbReference type="GO" id="GO:0008236">
    <property type="term" value="F:serine-type peptidase activity"/>
    <property type="evidence" value="ECO:0007669"/>
    <property type="project" value="InterPro"/>
</dbReference>
<dbReference type="PANTHER" id="PTHR11731:SF118">
    <property type="entry name" value="BLR1971 PROTEIN"/>
    <property type="match status" value="1"/>
</dbReference>
<dbReference type="GO" id="GO:0006508">
    <property type="term" value="P:proteolysis"/>
    <property type="evidence" value="ECO:0007669"/>
    <property type="project" value="InterPro"/>
</dbReference>
<feature type="domain" description="Dipeptidylpeptidase IV N-terminal" evidence="3">
    <location>
        <begin position="106"/>
        <end position="416"/>
    </location>
</feature>
<evidence type="ECO:0000259" key="2">
    <source>
        <dbReference type="Pfam" id="PF00326"/>
    </source>
</evidence>
<dbReference type="AlphaFoldDB" id="A0A923IWE6"/>
<sequence length="715" mass="80077">MNKYLLTVSAIALTFAANAQQGSLTAKDYERAEGFMSYNTEKFIDGVPGRPNWLDNDKFWYTVKNQGATQTFLVDPAKKTKTLTTEYSDAAAPAQGGRRFGNRNEVLSPDGKKAVFIKDWNLWVKDVESKKETQLTTDGIKDYGYATDNAGWTMSDGPIVRWSPDSKKVATFQQDQRNVSDMYLVTTNVGAPVLKAWKYPLPGDKVIATIRRVIIDVENAKVVSLNIPADPHRATLSDDIASSGTFDDIDWKADASEMAFLSTSRDHKQEKFRIADANTGAVREVFEETVKTQFESGRGAINWRYLPGSKEIIWYSERDNWGHLYLYDSATGKLKNQITKGDWLVSRLLKVDEKNRVLYFMGNGREAGNPYFSYFYKVGFDGKNLTLLTPDQGNHTITQSPSNNYFVDTYSTPEIPATVAYRDMKGKLVISLEKTNVSRLAATGWKAPISVNVKANDGTTDIYGLVFTPTKMDANKKYPVIDYIYPGPQGGSVGSWSFSASRGDHQALAELGFIVVVIEGTSNPFRSKSFHDMSYGNMAENTLPDQIAAIRQLSKTYPIDTNKVGIWGHSGGGFATAAAMFRYPDFFKVGIAESGNHDNRNYEDDWGERYNGLVENSNYEAQANQNYAKNLKGKLMLAHGMMDNNVPPSNTMLVVEALEKANKSFDLVLFPNSAHGYGPYSSYMMRRRWDYFVQNLLNMEPPKDYLMGGAQRPRN</sequence>
<dbReference type="Gene3D" id="3.40.50.1820">
    <property type="entry name" value="alpha/beta hydrolase"/>
    <property type="match status" value="1"/>
</dbReference>
<name>A0A923IWE6_9SPHI</name>
<dbReference type="Pfam" id="PF00930">
    <property type="entry name" value="DPPIV_N"/>
    <property type="match status" value="1"/>
</dbReference>
<dbReference type="InterPro" id="IPR029058">
    <property type="entry name" value="AB_hydrolase_fold"/>
</dbReference>
<gene>
    <name evidence="4" type="ORF">GM921_11430</name>
</gene>
<keyword evidence="1" id="KW-0732">Signal</keyword>